<organism evidence="8 9">
    <name type="scientific">Bacteroides fragilis str. 3998T(B)3</name>
    <dbReference type="NCBI Taxonomy" id="1339316"/>
    <lineage>
        <taxon>Bacteria</taxon>
        <taxon>Pseudomonadati</taxon>
        <taxon>Bacteroidota</taxon>
        <taxon>Bacteroidia</taxon>
        <taxon>Bacteroidales</taxon>
        <taxon>Bacteroidaceae</taxon>
        <taxon>Bacteroides</taxon>
    </lineage>
</organism>
<proteinExistence type="inferred from homology"/>
<evidence type="ECO:0000313" key="8">
    <source>
        <dbReference type="EMBL" id="EXY92204.1"/>
    </source>
</evidence>
<keyword evidence="5" id="KW-0998">Cell outer membrane</keyword>
<dbReference type="InterPro" id="IPR011990">
    <property type="entry name" value="TPR-like_helical_dom_sf"/>
</dbReference>
<gene>
    <name evidence="8" type="ORF">M125_1019</name>
</gene>
<dbReference type="PATRIC" id="fig|1339316.3.peg.990"/>
<evidence type="ECO:0000256" key="3">
    <source>
        <dbReference type="ARBA" id="ARBA00022729"/>
    </source>
</evidence>
<dbReference type="RefSeq" id="WP_032534882.1">
    <property type="nucleotide sequence ID" value="NZ_JGDB01000021.1"/>
</dbReference>
<dbReference type="AlphaFoldDB" id="A0A015U5X8"/>
<name>A0A015U5X8_BACFG</name>
<evidence type="ECO:0000256" key="4">
    <source>
        <dbReference type="ARBA" id="ARBA00023136"/>
    </source>
</evidence>
<dbReference type="InterPro" id="IPR041662">
    <property type="entry name" value="SusD-like_2"/>
</dbReference>
<keyword evidence="3 6" id="KW-0732">Signal</keyword>
<feature type="chain" id="PRO_5001476979" evidence="6">
    <location>
        <begin position="22"/>
        <end position="560"/>
    </location>
</feature>
<reference evidence="8 9" key="1">
    <citation type="submission" date="2014-02" db="EMBL/GenBank/DDBJ databases">
        <authorList>
            <person name="Sears C."/>
            <person name="Carroll K."/>
            <person name="Sack B.R."/>
            <person name="Qadri F."/>
            <person name="Myers L.L."/>
            <person name="Chung G.-T."/>
            <person name="Escheverria P."/>
            <person name="Fraser C.M."/>
            <person name="Sadzewicz L."/>
            <person name="Shefchek K.A."/>
            <person name="Tallon L."/>
            <person name="Das S.P."/>
            <person name="Daugherty S."/>
            <person name="Mongodin E.F."/>
        </authorList>
    </citation>
    <scope>NUCLEOTIDE SEQUENCE [LARGE SCALE GENOMIC DNA]</scope>
    <source>
        <strain evidence="9">3998T(B)3</strain>
    </source>
</reference>
<sequence length="560" mass="64676">MKKNKILLIAAVACTSMFSSCSDLLDLYPEDSLSDPKFWTSVQDLELYANGFYGILPGAQGPGADDESDCYVNEKPKTWIFNLETIPTSGGGWGNGDWGNIRSCNYFMARYKQGKGDESQINRSVAVVRFFRAWEYVYKVKRFGDVPWYETELQMDSEELYKGRDSRKVVFTHILEDLDFAIEHLPKPNETKTGNMHKYAALAFKSRACLYEASFRKYHGLGDYEELYREAADAAAQVIEEGGYSIYKTDKPLQDYYNLFVQEDLASNSECIMPRVYITKLLMHNNTRQMEESYTGLSRAMFEQYLCADGLPTAVSPGYEEADMPMDELMQRDPRLRQTIDNPELPFKVLSDGTKQFNALPIIDTKYCTTGYYVMKYHSTDPEQWNIGQSTLDVFIFRYAEVLLNYAEAKAELGECTQEVLDQTVNELRDRVEMPHLKVNVGFTDPNWPDYGYELSPLLYEIRRERAVELVGEGFRWDDIVRWKAGKLLEAPKSMLGMKVSDKLKEQYDSFSRELTQDNLLIVYPDRTTRKWDDKLYLHPLPIDETTMNPNLLPNNPGWE</sequence>
<feature type="signal peptide" evidence="6">
    <location>
        <begin position="1"/>
        <end position="21"/>
    </location>
</feature>
<dbReference type="EMBL" id="JGDB01000021">
    <property type="protein sequence ID" value="EXY92204.1"/>
    <property type="molecule type" value="Genomic_DNA"/>
</dbReference>
<accession>A0A015U5X8</accession>
<dbReference type="Pfam" id="PF12771">
    <property type="entry name" value="SusD-like_2"/>
    <property type="match status" value="1"/>
</dbReference>
<evidence type="ECO:0000256" key="1">
    <source>
        <dbReference type="ARBA" id="ARBA00004442"/>
    </source>
</evidence>
<dbReference type="SUPFAM" id="SSF48452">
    <property type="entry name" value="TPR-like"/>
    <property type="match status" value="1"/>
</dbReference>
<dbReference type="InterPro" id="IPR012944">
    <property type="entry name" value="SusD_RagB_dom"/>
</dbReference>
<comment type="subcellular location">
    <subcellularLocation>
        <location evidence="1">Cell outer membrane</location>
    </subcellularLocation>
</comment>
<evidence type="ECO:0000259" key="7">
    <source>
        <dbReference type="Pfam" id="PF07980"/>
    </source>
</evidence>
<comment type="caution">
    <text evidence="8">The sequence shown here is derived from an EMBL/GenBank/DDBJ whole genome shotgun (WGS) entry which is preliminary data.</text>
</comment>
<dbReference type="PROSITE" id="PS51257">
    <property type="entry name" value="PROKAR_LIPOPROTEIN"/>
    <property type="match status" value="1"/>
</dbReference>
<evidence type="ECO:0000256" key="2">
    <source>
        <dbReference type="ARBA" id="ARBA00006275"/>
    </source>
</evidence>
<dbReference type="Gene3D" id="1.25.40.390">
    <property type="match status" value="1"/>
</dbReference>
<feature type="domain" description="RagB/SusD" evidence="7">
    <location>
        <begin position="291"/>
        <end position="559"/>
    </location>
</feature>
<evidence type="ECO:0000313" key="9">
    <source>
        <dbReference type="Proteomes" id="UP000020773"/>
    </source>
</evidence>
<comment type="similarity">
    <text evidence="2">Belongs to the SusD family.</text>
</comment>
<dbReference type="Pfam" id="PF07980">
    <property type="entry name" value="SusD_RagB"/>
    <property type="match status" value="1"/>
</dbReference>
<keyword evidence="4" id="KW-0472">Membrane</keyword>
<evidence type="ECO:0000256" key="5">
    <source>
        <dbReference type="ARBA" id="ARBA00023237"/>
    </source>
</evidence>
<evidence type="ECO:0000256" key="6">
    <source>
        <dbReference type="SAM" id="SignalP"/>
    </source>
</evidence>
<protein>
    <submittedName>
        <fullName evidence="8">Starch-binding associating with outer membrane family protein</fullName>
    </submittedName>
</protein>
<dbReference type="Proteomes" id="UP000020773">
    <property type="component" value="Unassembled WGS sequence"/>
</dbReference>
<dbReference type="GO" id="GO:0009279">
    <property type="term" value="C:cell outer membrane"/>
    <property type="evidence" value="ECO:0007669"/>
    <property type="project" value="UniProtKB-SubCell"/>
</dbReference>